<reference evidence="3 4" key="1">
    <citation type="submission" date="2015-01" db="EMBL/GenBank/DDBJ databases">
        <title>Evolution of Trichinella species and genotypes.</title>
        <authorList>
            <person name="Korhonen P.K."/>
            <person name="Edoardo P."/>
            <person name="Giuseppe L.R."/>
            <person name="Gasser R.B."/>
        </authorList>
    </citation>
    <scope>NUCLEOTIDE SEQUENCE [LARGE SCALE GENOMIC DNA]</scope>
    <source>
        <strain evidence="3">ISS37</strain>
    </source>
</reference>
<name>A0A0V0SIE3_9BILA</name>
<gene>
    <name evidence="3" type="ORF">T07_9422</name>
</gene>
<feature type="transmembrane region" description="Helical" evidence="1">
    <location>
        <begin position="31"/>
        <end position="55"/>
    </location>
</feature>
<proteinExistence type="predicted"/>
<keyword evidence="1" id="KW-0812">Transmembrane</keyword>
<feature type="chain" id="PRO_5006868850" description="Secreted protein" evidence="2">
    <location>
        <begin position="20"/>
        <end position="100"/>
    </location>
</feature>
<evidence type="ECO:0000256" key="2">
    <source>
        <dbReference type="SAM" id="SignalP"/>
    </source>
</evidence>
<comment type="caution">
    <text evidence="3">The sequence shown here is derived from an EMBL/GenBank/DDBJ whole genome shotgun (WGS) entry which is preliminary data.</text>
</comment>
<dbReference type="EMBL" id="JYDL01000009">
    <property type="protein sequence ID" value="KRX26117.1"/>
    <property type="molecule type" value="Genomic_DNA"/>
</dbReference>
<sequence length="100" mass="10841">MSCLCNRLICVAPVIGTAALSVTEPRGCDRLVISVWFIKVTFHNVFLSAILVGIAKHNQSGRGLKRTATVFNEITLSVTNEIASSTINMSFVDNPQLVGY</sequence>
<feature type="signal peptide" evidence="2">
    <location>
        <begin position="1"/>
        <end position="19"/>
    </location>
</feature>
<keyword evidence="4" id="KW-1185">Reference proteome</keyword>
<organism evidence="3 4">
    <name type="scientific">Trichinella nelsoni</name>
    <dbReference type="NCBI Taxonomy" id="6336"/>
    <lineage>
        <taxon>Eukaryota</taxon>
        <taxon>Metazoa</taxon>
        <taxon>Ecdysozoa</taxon>
        <taxon>Nematoda</taxon>
        <taxon>Enoplea</taxon>
        <taxon>Dorylaimia</taxon>
        <taxon>Trichinellida</taxon>
        <taxon>Trichinellidae</taxon>
        <taxon>Trichinella</taxon>
    </lineage>
</organism>
<keyword evidence="2" id="KW-0732">Signal</keyword>
<evidence type="ECO:0000313" key="3">
    <source>
        <dbReference type="EMBL" id="KRX26117.1"/>
    </source>
</evidence>
<protein>
    <recommendedName>
        <fullName evidence="5">Secreted protein</fullName>
    </recommendedName>
</protein>
<evidence type="ECO:0000313" key="4">
    <source>
        <dbReference type="Proteomes" id="UP000054630"/>
    </source>
</evidence>
<dbReference type="Proteomes" id="UP000054630">
    <property type="component" value="Unassembled WGS sequence"/>
</dbReference>
<keyword evidence="1" id="KW-1133">Transmembrane helix</keyword>
<evidence type="ECO:0008006" key="5">
    <source>
        <dbReference type="Google" id="ProtNLM"/>
    </source>
</evidence>
<keyword evidence="1" id="KW-0472">Membrane</keyword>
<evidence type="ECO:0000256" key="1">
    <source>
        <dbReference type="SAM" id="Phobius"/>
    </source>
</evidence>
<dbReference type="AlphaFoldDB" id="A0A0V0SIE3"/>
<accession>A0A0V0SIE3</accession>